<keyword evidence="2" id="KW-1185">Reference proteome</keyword>
<dbReference type="Gene3D" id="3.90.1570.30">
    <property type="match status" value="1"/>
</dbReference>
<evidence type="ECO:0000313" key="2">
    <source>
        <dbReference type="Proteomes" id="UP000191901"/>
    </source>
</evidence>
<name>A0A1Z3HM98_9CYAN</name>
<dbReference type="KEGG" id="hhg:XM38_021990"/>
<dbReference type="RefSeq" id="WP_080810661.1">
    <property type="nucleotide sequence ID" value="NZ_CP021983.2"/>
</dbReference>
<reference evidence="1 2" key="1">
    <citation type="journal article" date="2016" name="Biochim. Biophys. Acta">
        <title>Characterization of red-shifted phycobilisomes isolated from the chlorophyll f-containing cyanobacterium Halomicronema hongdechloris.</title>
        <authorList>
            <person name="Li Y."/>
            <person name="Lin Y."/>
            <person name="Garvey C.J."/>
            <person name="Birch D."/>
            <person name="Corkery R.W."/>
            <person name="Loughlin P.C."/>
            <person name="Scheer H."/>
            <person name="Willows R.D."/>
            <person name="Chen M."/>
        </authorList>
    </citation>
    <scope>NUCLEOTIDE SEQUENCE [LARGE SCALE GENOMIC DNA]</scope>
    <source>
        <strain evidence="1 2">C2206</strain>
    </source>
</reference>
<dbReference type="OrthoDB" id="571432at2"/>
<dbReference type="AlphaFoldDB" id="A0A1Z3HM98"/>
<dbReference type="STRING" id="1641165.XM38_15290"/>
<organism evidence="1 2">
    <name type="scientific">Halomicronema hongdechloris C2206</name>
    <dbReference type="NCBI Taxonomy" id="1641165"/>
    <lineage>
        <taxon>Bacteria</taxon>
        <taxon>Bacillati</taxon>
        <taxon>Cyanobacteriota</taxon>
        <taxon>Cyanophyceae</taxon>
        <taxon>Nodosilineales</taxon>
        <taxon>Nodosilineaceae</taxon>
        <taxon>Halomicronema</taxon>
    </lineage>
</organism>
<accession>A0A1Z3HM98</accession>
<dbReference type="EMBL" id="CP021983">
    <property type="protein sequence ID" value="ASC71247.1"/>
    <property type="molecule type" value="Genomic_DNA"/>
</dbReference>
<sequence length="211" mass="23782">MASVIPASQVSIADLERRYGLREAPDANFFVEWHTGLGDLTELEKQYLDRVKGHFTRLLKSPPLLENSVKMVVLSPLLDMAGFYDDPFHIRSEVSVDVTAEDENEVIRGKIDVLVLKERLWILALEAKRSDFDVTVATGQALAYMLDNPEPDRASFAMISNGQNVLFLKLTQTPQPQYSNSRLFSLWNPGNDLYQVLQIMKTLGRVVMAAP</sequence>
<proteinExistence type="predicted"/>
<dbReference type="Proteomes" id="UP000191901">
    <property type="component" value="Chromosome"/>
</dbReference>
<gene>
    <name evidence="1" type="ORF">XM38_021990</name>
</gene>
<protein>
    <submittedName>
        <fullName evidence="1">Uncharacterized protein</fullName>
    </submittedName>
</protein>
<evidence type="ECO:0000313" key="1">
    <source>
        <dbReference type="EMBL" id="ASC71247.1"/>
    </source>
</evidence>